<keyword evidence="3" id="KW-1185">Reference proteome</keyword>
<organism evidence="2 3">
    <name type="scientific">Actinoplanes subglobosus</name>
    <dbReference type="NCBI Taxonomy" id="1547892"/>
    <lineage>
        <taxon>Bacteria</taxon>
        <taxon>Bacillati</taxon>
        <taxon>Actinomycetota</taxon>
        <taxon>Actinomycetes</taxon>
        <taxon>Micromonosporales</taxon>
        <taxon>Micromonosporaceae</taxon>
        <taxon>Actinoplanes</taxon>
    </lineage>
</organism>
<evidence type="ECO:0000256" key="1">
    <source>
        <dbReference type="SAM" id="Phobius"/>
    </source>
</evidence>
<dbReference type="EMBL" id="JBHSBL010000024">
    <property type="protein sequence ID" value="MFC4070559.1"/>
    <property type="molecule type" value="Genomic_DNA"/>
</dbReference>
<proteinExistence type="predicted"/>
<sequence length="137" mass="14578">MRANTLLYSITGVTFLLFAGIGLITYTAEKQTQEATDKAAQLQTELAAAGLRSPSADQLVHTLGADGGAVCLDPDDALRRGILYGQLTNGAAGPGQRPVIADNKVVQGQLLIIKVYCPEYIESFQKVVDDLKLEDVA</sequence>
<dbReference type="RefSeq" id="WP_378071431.1">
    <property type="nucleotide sequence ID" value="NZ_JBHSBL010000024.1"/>
</dbReference>
<keyword evidence="1" id="KW-0472">Membrane</keyword>
<reference evidence="3" key="1">
    <citation type="journal article" date="2019" name="Int. J. Syst. Evol. Microbiol.">
        <title>The Global Catalogue of Microorganisms (GCM) 10K type strain sequencing project: providing services to taxonomists for standard genome sequencing and annotation.</title>
        <authorList>
            <consortium name="The Broad Institute Genomics Platform"/>
            <consortium name="The Broad Institute Genome Sequencing Center for Infectious Disease"/>
            <person name="Wu L."/>
            <person name="Ma J."/>
        </authorList>
    </citation>
    <scope>NUCLEOTIDE SEQUENCE [LARGE SCALE GENOMIC DNA]</scope>
    <source>
        <strain evidence="3">TBRC 5832</strain>
    </source>
</reference>
<gene>
    <name evidence="2" type="ORF">ACFO0C_36980</name>
</gene>
<keyword evidence="1" id="KW-1133">Transmembrane helix</keyword>
<name>A0ABV8J1V1_9ACTN</name>
<evidence type="ECO:0000313" key="2">
    <source>
        <dbReference type="EMBL" id="MFC4070559.1"/>
    </source>
</evidence>
<accession>A0ABV8J1V1</accession>
<evidence type="ECO:0000313" key="3">
    <source>
        <dbReference type="Proteomes" id="UP001595867"/>
    </source>
</evidence>
<feature type="transmembrane region" description="Helical" evidence="1">
    <location>
        <begin position="6"/>
        <end position="28"/>
    </location>
</feature>
<dbReference type="Proteomes" id="UP001595867">
    <property type="component" value="Unassembled WGS sequence"/>
</dbReference>
<comment type="caution">
    <text evidence="2">The sequence shown here is derived from an EMBL/GenBank/DDBJ whole genome shotgun (WGS) entry which is preliminary data.</text>
</comment>
<protein>
    <submittedName>
        <fullName evidence="2">Uncharacterized protein</fullName>
    </submittedName>
</protein>
<keyword evidence="1" id="KW-0812">Transmembrane</keyword>